<reference evidence="3 4" key="1">
    <citation type="submission" date="2016-01" db="EMBL/GenBank/DDBJ databases">
        <title>Genome sequencing of Roseivirga spongicola UST030701-084.</title>
        <authorList>
            <person name="Selvaratnam C."/>
            <person name="Thevarajoo S."/>
            <person name="Goh K.M."/>
            <person name="Ee R."/>
            <person name="Chan K.-G."/>
            <person name="Chong C.S."/>
        </authorList>
    </citation>
    <scope>NUCLEOTIDE SEQUENCE [LARGE SCALE GENOMIC DNA]</scope>
    <source>
        <strain evidence="3 4">UST030701-084</strain>
    </source>
</reference>
<organism evidence="3 4">
    <name type="scientific">Roseivirga spongicola</name>
    <dbReference type="NCBI Taxonomy" id="333140"/>
    <lineage>
        <taxon>Bacteria</taxon>
        <taxon>Pseudomonadati</taxon>
        <taxon>Bacteroidota</taxon>
        <taxon>Cytophagia</taxon>
        <taxon>Cytophagales</taxon>
        <taxon>Roseivirgaceae</taxon>
        <taxon>Roseivirga</taxon>
    </lineage>
</organism>
<dbReference type="EMBL" id="LRPC01000031">
    <property type="protein sequence ID" value="KYG71890.1"/>
    <property type="molecule type" value="Genomic_DNA"/>
</dbReference>
<dbReference type="SUPFAM" id="SSF48452">
    <property type="entry name" value="TPR-like"/>
    <property type="match status" value="1"/>
</dbReference>
<dbReference type="InterPro" id="IPR011990">
    <property type="entry name" value="TPR-like_helical_dom_sf"/>
</dbReference>
<dbReference type="AlphaFoldDB" id="A0A150WZH5"/>
<protein>
    <submittedName>
        <fullName evidence="3">Uncharacterized protein</fullName>
    </submittedName>
</protein>
<dbReference type="InterPro" id="IPR019734">
    <property type="entry name" value="TPR_rpt"/>
</dbReference>
<comment type="caution">
    <text evidence="3">The sequence shown here is derived from an EMBL/GenBank/DDBJ whole genome shotgun (WGS) entry which is preliminary data.</text>
</comment>
<dbReference type="Proteomes" id="UP000075606">
    <property type="component" value="Unassembled WGS sequence"/>
</dbReference>
<dbReference type="RefSeq" id="WP_068224969.1">
    <property type="nucleotide sequence ID" value="NZ_LRPC01000031.1"/>
</dbReference>
<evidence type="ECO:0000313" key="4">
    <source>
        <dbReference type="Proteomes" id="UP000075606"/>
    </source>
</evidence>
<dbReference type="InterPro" id="IPR051012">
    <property type="entry name" value="CellSynth/LPSAsmb/PSIAsmb"/>
</dbReference>
<sequence>MDIYEEYIESIIQMADQAIDNGQDDEAKRWFERGLCEEPGSAKLHFRMACLLQYGLDDKAGAEQHYLLAIKFKPDYRSAYVNLAQLYLDNEKYLGLENLMHKAMKVEGFNKTFVYENLGKVAETQGQFSKAIAWYRKGMMQALDNYDVDDLKDHIKRNKYKRLKKRWKLWQREN</sequence>
<dbReference type="PANTHER" id="PTHR45586">
    <property type="entry name" value="TPR REPEAT-CONTAINING PROTEIN PA4667"/>
    <property type="match status" value="1"/>
</dbReference>
<keyword evidence="4" id="KW-1185">Reference proteome</keyword>
<keyword evidence="1" id="KW-0677">Repeat</keyword>
<dbReference type="PANTHER" id="PTHR45586:SF1">
    <property type="entry name" value="LIPOPOLYSACCHARIDE ASSEMBLY PROTEIN B"/>
    <property type="match status" value="1"/>
</dbReference>
<dbReference type="STRING" id="333140.AWW68_17900"/>
<name>A0A150WZH5_9BACT</name>
<evidence type="ECO:0000256" key="2">
    <source>
        <dbReference type="ARBA" id="ARBA00022803"/>
    </source>
</evidence>
<evidence type="ECO:0000256" key="1">
    <source>
        <dbReference type="ARBA" id="ARBA00022737"/>
    </source>
</evidence>
<dbReference type="Gene3D" id="1.25.40.10">
    <property type="entry name" value="Tetratricopeptide repeat domain"/>
    <property type="match status" value="1"/>
</dbReference>
<gene>
    <name evidence="3" type="ORF">AWW68_17900</name>
</gene>
<accession>A0A150WZH5</accession>
<dbReference type="OrthoDB" id="791132at2"/>
<dbReference type="Pfam" id="PF13181">
    <property type="entry name" value="TPR_8"/>
    <property type="match status" value="1"/>
</dbReference>
<evidence type="ECO:0000313" key="3">
    <source>
        <dbReference type="EMBL" id="KYG71890.1"/>
    </source>
</evidence>
<keyword evidence="2" id="KW-0802">TPR repeat</keyword>
<proteinExistence type="predicted"/>